<dbReference type="InterPro" id="IPR036086">
    <property type="entry name" value="ParB/Sulfiredoxin_sf"/>
</dbReference>
<dbReference type="NCBIfam" id="NF010252">
    <property type="entry name" value="PRK13698.1"/>
    <property type="match status" value="1"/>
</dbReference>
<dbReference type="Gene3D" id="1.10.10.2830">
    <property type="match status" value="1"/>
</dbReference>
<dbReference type="PANTHER" id="PTHR38973">
    <property type="entry name" value="PLASMID PARTITIONING CONTROL PROTEIN-RELATED"/>
    <property type="match status" value="1"/>
</dbReference>
<evidence type="ECO:0000256" key="2">
    <source>
        <dbReference type="ARBA" id="ARBA00023125"/>
    </source>
</evidence>
<dbReference type="EMBL" id="LHUQ01000088">
    <property type="protein sequence ID" value="KON62646.1"/>
    <property type="molecule type" value="Genomic_DNA"/>
</dbReference>
<dbReference type="SUPFAM" id="SSF109709">
    <property type="entry name" value="KorB DNA-binding domain-like"/>
    <property type="match status" value="1"/>
</dbReference>
<accession>A0A0M0ECG1</accession>
<dbReference type="InterPro" id="IPR003115">
    <property type="entry name" value="ParB_N"/>
</dbReference>
<dbReference type="PATRIC" id="fig|33995.3.peg.4271"/>
<dbReference type="InterPro" id="IPR040873">
    <property type="entry name" value="SoPB_HTH"/>
</dbReference>
<dbReference type="SUPFAM" id="SSF110849">
    <property type="entry name" value="ParB/Sulfiredoxin"/>
    <property type="match status" value="1"/>
</dbReference>
<dbReference type="SMART" id="SM00470">
    <property type="entry name" value="ParB"/>
    <property type="match status" value="1"/>
</dbReference>
<dbReference type="PANTHER" id="PTHR38973:SF2">
    <property type="entry name" value="PARB_REPB_SPO0J FAMILY PLASMID PARTITION PROTEIN"/>
    <property type="match status" value="1"/>
</dbReference>
<dbReference type="Pfam" id="PF18090">
    <property type="entry name" value="SoPB_HTH"/>
    <property type="match status" value="1"/>
</dbReference>
<dbReference type="STRING" id="33995.KOEU_38630"/>
<protein>
    <submittedName>
        <fullName evidence="4">Virulence regulon transcriptional activator VirB</fullName>
    </submittedName>
</protein>
<sequence>MVKKATMVWTGNERDQQLLSESALADLIPSFEVAGQQNPAFGREINGIIEVADGSRRRQTAIYTQREYRVLVGELDDEQMAWLSKIGNDYQPTSAFERGKRYARRLQNEFDGNISKLAEAENISRKIISRCVATAELPHDLIALFSSPNDLSARAGEALAKFYKAHEDTMEMVVPSLMQRKQSGEKFDAEELLNYIYATVDTRATKEKKVRTFGAGITATYKPTGVAITLKDAPAALLKKIEALLEQHEKEQQVLAKDEIENSLDTLDRVVKIIRSAAIHVEYKLSDTQLQSLIPLARSAISEKTNEAAWIEKIGDEIVRRFVLEGK</sequence>
<dbReference type="NCBIfam" id="TIGR00180">
    <property type="entry name" value="parB_part"/>
    <property type="match status" value="1"/>
</dbReference>
<dbReference type="AlphaFoldDB" id="A0A0M0ECG1"/>
<dbReference type="GO" id="GO:0003677">
    <property type="term" value="F:DNA binding"/>
    <property type="evidence" value="ECO:0007669"/>
    <property type="project" value="UniProtKB-KW"/>
</dbReference>
<proteinExistence type="inferred from homology"/>
<dbReference type="Proteomes" id="UP000037566">
    <property type="component" value="Unassembled WGS sequence"/>
</dbReference>
<comment type="similarity">
    <text evidence="1">Belongs to the ParB family.</text>
</comment>
<name>A0A0M0ECG1_KOMEU</name>
<evidence type="ECO:0000256" key="1">
    <source>
        <dbReference type="ARBA" id="ARBA00006295"/>
    </source>
</evidence>
<comment type="caution">
    <text evidence="4">The sequence shown here is derived from an EMBL/GenBank/DDBJ whole genome shotgun (WGS) entry which is preliminary data.</text>
</comment>
<dbReference type="InterPro" id="IPR004437">
    <property type="entry name" value="ParB/RepB/Spo0J"/>
</dbReference>
<gene>
    <name evidence="4" type="primary">virB</name>
    <name evidence="4" type="ORF">KOEU_38630</name>
</gene>
<keyword evidence="5" id="KW-1185">Reference proteome</keyword>
<evidence type="ECO:0000313" key="5">
    <source>
        <dbReference type="Proteomes" id="UP000037566"/>
    </source>
</evidence>
<reference evidence="4" key="1">
    <citation type="submission" date="2015-08" db="EMBL/GenBank/DDBJ databases">
        <title>Draft genome sequence of Komagataeibacter europaeus CECT 8546 a cellulose producer strain from vinegar produced by the traditional method.</title>
        <authorList>
            <person name="Poehlein A."/>
            <person name="Valera M.J."/>
            <person name="Haack F.S."/>
            <person name="Mas A."/>
            <person name="Daniel R."/>
            <person name="Streit W.R."/>
            <person name="Mateo E."/>
        </authorList>
    </citation>
    <scope>NUCLEOTIDE SEQUENCE [LARGE SCALE GENOMIC DNA]</scope>
    <source>
        <strain evidence="4">CECT 8546</strain>
    </source>
</reference>
<evidence type="ECO:0000259" key="3">
    <source>
        <dbReference type="SMART" id="SM00470"/>
    </source>
</evidence>
<keyword evidence="2" id="KW-0238">DNA-binding</keyword>
<evidence type="ECO:0000313" key="4">
    <source>
        <dbReference type="EMBL" id="KON62646.1"/>
    </source>
</evidence>
<dbReference type="CDD" id="cd16394">
    <property type="entry name" value="sopB_N"/>
    <property type="match status" value="1"/>
</dbReference>
<organism evidence="4 5">
    <name type="scientific">Komagataeibacter europaeus</name>
    <name type="common">Gluconacetobacter europaeus</name>
    <dbReference type="NCBI Taxonomy" id="33995"/>
    <lineage>
        <taxon>Bacteria</taxon>
        <taxon>Pseudomonadati</taxon>
        <taxon>Pseudomonadota</taxon>
        <taxon>Alphaproteobacteria</taxon>
        <taxon>Acetobacterales</taxon>
        <taxon>Acetobacteraceae</taxon>
        <taxon>Komagataeibacter</taxon>
    </lineage>
</organism>
<feature type="domain" description="ParB-like N-terminal" evidence="3">
    <location>
        <begin position="2"/>
        <end position="89"/>
    </location>
</feature>